<evidence type="ECO:0000256" key="5">
    <source>
        <dbReference type="ARBA" id="ARBA00023015"/>
    </source>
</evidence>
<evidence type="ECO:0000256" key="6">
    <source>
        <dbReference type="ARBA" id="ARBA00023125"/>
    </source>
</evidence>
<keyword evidence="4" id="KW-0902">Two-component regulatory system</keyword>
<evidence type="ECO:0000256" key="2">
    <source>
        <dbReference type="ARBA" id="ARBA00022490"/>
    </source>
</evidence>
<dbReference type="PROSITE" id="PS50110">
    <property type="entry name" value="RESPONSE_REGULATORY"/>
    <property type="match status" value="1"/>
</dbReference>
<dbReference type="CDD" id="cd17536">
    <property type="entry name" value="REC_YesN-like"/>
    <property type="match status" value="1"/>
</dbReference>
<dbReference type="Pfam" id="PF00072">
    <property type="entry name" value="Response_reg"/>
    <property type="match status" value="1"/>
</dbReference>
<dbReference type="InterPro" id="IPR051552">
    <property type="entry name" value="HptR"/>
</dbReference>
<feature type="modified residue" description="4-aspartylphosphate" evidence="8">
    <location>
        <position position="55"/>
    </location>
</feature>
<evidence type="ECO:0000313" key="12">
    <source>
        <dbReference type="Proteomes" id="UP001267290"/>
    </source>
</evidence>
<protein>
    <submittedName>
        <fullName evidence="11">Two-component system response regulator YesN</fullName>
    </submittedName>
</protein>
<dbReference type="InterPro" id="IPR011006">
    <property type="entry name" value="CheY-like_superfamily"/>
</dbReference>
<dbReference type="PROSITE" id="PS01124">
    <property type="entry name" value="HTH_ARAC_FAMILY_2"/>
    <property type="match status" value="1"/>
</dbReference>
<feature type="domain" description="Response regulatory" evidence="10">
    <location>
        <begin position="3"/>
        <end position="120"/>
    </location>
</feature>
<keyword evidence="6" id="KW-0238">DNA-binding</keyword>
<dbReference type="Pfam" id="PF12833">
    <property type="entry name" value="HTH_18"/>
    <property type="match status" value="1"/>
</dbReference>
<keyword evidence="7" id="KW-0804">Transcription</keyword>
<evidence type="ECO:0000256" key="1">
    <source>
        <dbReference type="ARBA" id="ARBA00004496"/>
    </source>
</evidence>
<dbReference type="SMART" id="SM00342">
    <property type="entry name" value="HTH_ARAC"/>
    <property type="match status" value="1"/>
</dbReference>
<keyword evidence="3 8" id="KW-0597">Phosphoprotein</keyword>
<comment type="caution">
    <text evidence="11">The sequence shown here is derived from an EMBL/GenBank/DDBJ whole genome shotgun (WGS) entry which is preliminary data.</text>
</comment>
<keyword evidence="5" id="KW-0805">Transcription regulation</keyword>
<keyword evidence="2" id="KW-0963">Cytoplasm</keyword>
<evidence type="ECO:0000259" key="10">
    <source>
        <dbReference type="PROSITE" id="PS50110"/>
    </source>
</evidence>
<proteinExistence type="predicted"/>
<dbReference type="Proteomes" id="UP001267290">
    <property type="component" value="Unassembled WGS sequence"/>
</dbReference>
<evidence type="ECO:0000256" key="7">
    <source>
        <dbReference type="ARBA" id="ARBA00023163"/>
    </source>
</evidence>
<dbReference type="PANTHER" id="PTHR42713:SF3">
    <property type="entry name" value="TRANSCRIPTIONAL REGULATORY PROTEIN HPTR"/>
    <property type="match status" value="1"/>
</dbReference>
<feature type="domain" description="HTH araC/xylS-type" evidence="9">
    <location>
        <begin position="433"/>
        <end position="531"/>
    </location>
</feature>
<reference evidence="11 12" key="1">
    <citation type="submission" date="2023-07" db="EMBL/GenBank/DDBJ databases">
        <title>Sorghum-associated microbial communities from plants grown in Nebraska, USA.</title>
        <authorList>
            <person name="Schachtman D."/>
        </authorList>
    </citation>
    <scope>NUCLEOTIDE SEQUENCE [LARGE SCALE GENOMIC DNA]</scope>
    <source>
        <strain evidence="11 12">CC258</strain>
    </source>
</reference>
<evidence type="ECO:0000256" key="8">
    <source>
        <dbReference type="PROSITE-ProRule" id="PRU00169"/>
    </source>
</evidence>
<gene>
    <name evidence="11" type="ORF">J2736_001724</name>
</gene>
<dbReference type="SUPFAM" id="SSF52172">
    <property type="entry name" value="CheY-like"/>
    <property type="match status" value="1"/>
</dbReference>
<keyword evidence="12" id="KW-1185">Reference proteome</keyword>
<dbReference type="InterPro" id="IPR009057">
    <property type="entry name" value="Homeodomain-like_sf"/>
</dbReference>
<dbReference type="Gene3D" id="1.10.10.60">
    <property type="entry name" value="Homeodomain-like"/>
    <property type="match status" value="2"/>
</dbReference>
<name>A0ABU1NUM8_9BACL</name>
<dbReference type="Gene3D" id="3.40.50.2300">
    <property type="match status" value="1"/>
</dbReference>
<sequence length="537" mass="61817">MLKVLIVDDEMLVRVGMKSLISWENHGFEIIGDAGDGEKALEIMDKQLPDIVLTDILMPNMNGLELIGRVKKRSEHIRVVVLSSHSDYDYVREAMKLGADDYILKASVKPTELLSLLQELAESIHQEHKLIMNRLESTTDSKSGTLEDRTQSYLRLLCESELTDEQFADYYNRLHWEEASGSQMALLLRNHPMDAFNKDQDQLLKSLTYLAEQQLSPLGRIDSVRYKNNELAIFLLNMDLHREPLIEEHVQDLIIAAKRFLNITISAGRSRLFQGIGGLLTAFIEAKEASKYSFYQDTGGNYGYQSDYFSRRSTTGFPYAIKIGVDLEQTIQRCDTDKLDQWLSGLFMDLQTKRYEISIVLDIYMDVYHQLKTIGNGLELDWSAIDTTHSPLFEQVLHLETLQDMEIRVRQLATSLIEASERKRKGTYREEIHYLIDYMQQHYASNITLSSAAKLVNMSESYISHLFKKETDISFIEFLTTVRMNKAAEYLHSTHLPSYLIAEKVGYDNINYFGRAFKKVMGVSPSEYREHGAKTFQ</sequence>
<evidence type="ECO:0000256" key="3">
    <source>
        <dbReference type="ARBA" id="ARBA00022553"/>
    </source>
</evidence>
<accession>A0ABU1NUM8</accession>
<comment type="subcellular location">
    <subcellularLocation>
        <location evidence="1">Cytoplasm</location>
    </subcellularLocation>
</comment>
<dbReference type="InterPro" id="IPR001789">
    <property type="entry name" value="Sig_transdc_resp-reg_receiver"/>
</dbReference>
<dbReference type="RefSeq" id="WP_310225429.1">
    <property type="nucleotide sequence ID" value="NZ_JAVDSB010000002.1"/>
</dbReference>
<dbReference type="EMBL" id="JAVDSB010000002">
    <property type="protein sequence ID" value="MDR6550537.1"/>
    <property type="molecule type" value="Genomic_DNA"/>
</dbReference>
<organism evidence="11 12">
    <name type="scientific">Paenibacillus qinlingensis</name>
    <dbReference type="NCBI Taxonomy" id="1837343"/>
    <lineage>
        <taxon>Bacteria</taxon>
        <taxon>Bacillati</taxon>
        <taxon>Bacillota</taxon>
        <taxon>Bacilli</taxon>
        <taxon>Bacillales</taxon>
        <taxon>Paenibacillaceae</taxon>
        <taxon>Paenibacillus</taxon>
    </lineage>
</organism>
<dbReference type="InterPro" id="IPR020449">
    <property type="entry name" value="Tscrpt_reg_AraC-type_HTH"/>
</dbReference>
<dbReference type="SUPFAM" id="SSF46689">
    <property type="entry name" value="Homeodomain-like"/>
    <property type="match status" value="2"/>
</dbReference>
<dbReference type="PRINTS" id="PR00032">
    <property type="entry name" value="HTHARAC"/>
</dbReference>
<evidence type="ECO:0000256" key="4">
    <source>
        <dbReference type="ARBA" id="ARBA00023012"/>
    </source>
</evidence>
<dbReference type="SMART" id="SM00448">
    <property type="entry name" value="REC"/>
    <property type="match status" value="1"/>
</dbReference>
<dbReference type="PANTHER" id="PTHR42713">
    <property type="entry name" value="HISTIDINE KINASE-RELATED"/>
    <property type="match status" value="1"/>
</dbReference>
<evidence type="ECO:0000259" key="9">
    <source>
        <dbReference type="PROSITE" id="PS01124"/>
    </source>
</evidence>
<dbReference type="InterPro" id="IPR018060">
    <property type="entry name" value="HTH_AraC"/>
</dbReference>
<evidence type="ECO:0000313" key="11">
    <source>
        <dbReference type="EMBL" id="MDR6550537.1"/>
    </source>
</evidence>